<feature type="compositionally biased region" description="Polar residues" evidence="1">
    <location>
        <begin position="244"/>
        <end position="260"/>
    </location>
</feature>
<dbReference type="PANTHER" id="PTHR31973:SF189">
    <property type="entry name" value="TRANSPOSASE, MUDR, PLANT, MULE TRANSPOSASE DOMAIN PROTEIN-RELATED"/>
    <property type="match status" value="1"/>
</dbReference>
<dbReference type="Proteomes" id="UP001454036">
    <property type="component" value="Unassembled WGS sequence"/>
</dbReference>
<sequence length="444" mass="50279">MMRFIDLVELDFFNMSDMNYIAVGDDVELAPKVGEDVESAPKLGCMLMLPWIVNEDGNVNQPVFMEDVCDDEQTNNEVQVEQPSIVSLAQIEQPSIVLEAQVHEPIITKHNIVDRKGKGKVVVPEVRKKRIRFTHKTTVEESMDDVVDGEQSQSQTQLPELDDNGDLVQLQADPDLLYGMFVDGFDNNDPGDDNNANNKSDEIVDNNDEVPIRGTSGRKREACTYARYDKDFREMKAQGYGDSNADSDSVENLLNDNACNSDIESPPSSSDEESPREKNIRCNGRFIQGVAEVKIPTLQVCVHKKYGIKISPNTARRMKEMAMKKINEDHVKELKKIWDYSHELYRSHPGSTVLIEYEEPSGVFEANRFQRMYICLKPLVDGFNIGCRNLIGLDKCHSKGMYKHQILTIVALDHNNGRWPKLGQWLNKKTKTVGGGSLDFLYKI</sequence>
<proteinExistence type="predicted"/>
<name>A0AAV3RCE0_LITER</name>
<gene>
    <name evidence="2" type="ORF">LIER_27197</name>
</gene>
<accession>A0AAV3RCE0</accession>
<comment type="caution">
    <text evidence="2">The sequence shown here is derived from an EMBL/GenBank/DDBJ whole genome shotgun (WGS) entry which is preliminary data.</text>
</comment>
<reference evidence="2 3" key="1">
    <citation type="submission" date="2024-01" db="EMBL/GenBank/DDBJ databases">
        <title>The complete chloroplast genome sequence of Lithospermum erythrorhizon: insights into the phylogenetic relationship among Boraginaceae species and the maternal lineages of purple gromwells.</title>
        <authorList>
            <person name="Okada T."/>
            <person name="Watanabe K."/>
        </authorList>
    </citation>
    <scope>NUCLEOTIDE SEQUENCE [LARGE SCALE GENOMIC DNA]</scope>
</reference>
<dbReference type="EMBL" id="BAABME010008690">
    <property type="protein sequence ID" value="GAA0173618.1"/>
    <property type="molecule type" value="Genomic_DNA"/>
</dbReference>
<evidence type="ECO:0000256" key="1">
    <source>
        <dbReference type="SAM" id="MobiDB-lite"/>
    </source>
</evidence>
<keyword evidence="3" id="KW-1185">Reference proteome</keyword>
<feature type="region of interest" description="Disordered" evidence="1">
    <location>
        <begin position="141"/>
        <end position="165"/>
    </location>
</feature>
<feature type="region of interest" description="Disordered" evidence="1">
    <location>
        <begin position="181"/>
        <end position="217"/>
    </location>
</feature>
<feature type="region of interest" description="Disordered" evidence="1">
    <location>
        <begin position="239"/>
        <end position="278"/>
    </location>
</feature>
<dbReference type="AlphaFoldDB" id="A0AAV3RCE0"/>
<feature type="compositionally biased region" description="Low complexity" evidence="1">
    <location>
        <begin position="183"/>
        <end position="198"/>
    </location>
</feature>
<evidence type="ECO:0000313" key="2">
    <source>
        <dbReference type="EMBL" id="GAA0173618.1"/>
    </source>
</evidence>
<protein>
    <recommendedName>
        <fullName evidence="4">Transposase</fullName>
    </recommendedName>
</protein>
<dbReference type="PANTHER" id="PTHR31973">
    <property type="entry name" value="POLYPROTEIN, PUTATIVE-RELATED"/>
    <property type="match status" value="1"/>
</dbReference>
<evidence type="ECO:0000313" key="3">
    <source>
        <dbReference type="Proteomes" id="UP001454036"/>
    </source>
</evidence>
<evidence type="ECO:0008006" key="4">
    <source>
        <dbReference type="Google" id="ProtNLM"/>
    </source>
</evidence>
<organism evidence="2 3">
    <name type="scientific">Lithospermum erythrorhizon</name>
    <name type="common">Purple gromwell</name>
    <name type="synonym">Lithospermum officinale var. erythrorhizon</name>
    <dbReference type="NCBI Taxonomy" id="34254"/>
    <lineage>
        <taxon>Eukaryota</taxon>
        <taxon>Viridiplantae</taxon>
        <taxon>Streptophyta</taxon>
        <taxon>Embryophyta</taxon>
        <taxon>Tracheophyta</taxon>
        <taxon>Spermatophyta</taxon>
        <taxon>Magnoliopsida</taxon>
        <taxon>eudicotyledons</taxon>
        <taxon>Gunneridae</taxon>
        <taxon>Pentapetalae</taxon>
        <taxon>asterids</taxon>
        <taxon>lamiids</taxon>
        <taxon>Boraginales</taxon>
        <taxon>Boraginaceae</taxon>
        <taxon>Boraginoideae</taxon>
        <taxon>Lithospermeae</taxon>
        <taxon>Lithospermum</taxon>
    </lineage>
</organism>